<dbReference type="SUPFAM" id="SSF56300">
    <property type="entry name" value="Metallo-dependent phosphatases"/>
    <property type="match status" value="1"/>
</dbReference>
<evidence type="ECO:0000313" key="11">
    <source>
        <dbReference type="Proteomes" id="UP000179807"/>
    </source>
</evidence>
<dbReference type="OrthoDB" id="10463461at2759"/>
<dbReference type="Pfam" id="PF00149">
    <property type="entry name" value="Metallophos"/>
    <property type="match status" value="1"/>
</dbReference>
<comment type="cofactor">
    <cofactor evidence="1">
        <name>Mn(2+)</name>
        <dbReference type="ChEBI" id="CHEBI:29035"/>
    </cofactor>
</comment>
<dbReference type="GO" id="GO:0004722">
    <property type="term" value="F:protein serine/threonine phosphatase activity"/>
    <property type="evidence" value="ECO:0007669"/>
    <property type="project" value="UniProtKB-EC"/>
</dbReference>
<evidence type="ECO:0000256" key="1">
    <source>
        <dbReference type="ARBA" id="ARBA00001936"/>
    </source>
</evidence>
<evidence type="ECO:0000313" key="10">
    <source>
        <dbReference type="EMBL" id="OHT05943.1"/>
    </source>
</evidence>
<dbReference type="InterPro" id="IPR029052">
    <property type="entry name" value="Metallo-depent_PP-like"/>
</dbReference>
<evidence type="ECO:0000256" key="5">
    <source>
        <dbReference type="ARBA" id="ARBA00023211"/>
    </source>
</evidence>
<keyword evidence="3 8" id="KW-0378">Hydrolase</keyword>
<dbReference type="PANTHER" id="PTHR11668">
    <property type="entry name" value="SERINE/THREONINE PROTEIN PHOSPHATASE"/>
    <property type="match status" value="1"/>
</dbReference>
<comment type="catalytic activity">
    <reaction evidence="6">
        <text>O-phospho-L-seryl-[protein] + H2O = L-seryl-[protein] + phosphate</text>
        <dbReference type="Rhea" id="RHEA:20629"/>
        <dbReference type="Rhea" id="RHEA-COMP:9863"/>
        <dbReference type="Rhea" id="RHEA-COMP:11604"/>
        <dbReference type="ChEBI" id="CHEBI:15377"/>
        <dbReference type="ChEBI" id="CHEBI:29999"/>
        <dbReference type="ChEBI" id="CHEBI:43474"/>
        <dbReference type="ChEBI" id="CHEBI:83421"/>
        <dbReference type="EC" id="3.1.3.16"/>
    </reaction>
</comment>
<evidence type="ECO:0000256" key="3">
    <source>
        <dbReference type="ARBA" id="ARBA00022801"/>
    </source>
</evidence>
<evidence type="ECO:0000256" key="6">
    <source>
        <dbReference type="ARBA" id="ARBA00047761"/>
    </source>
</evidence>
<dbReference type="EMBL" id="MLAK01000741">
    <property type="protein sequence ID" value="OHT05943.1"/>
    <property type="molecule type" value="Genomic_DNA"/>
</dbReference>
<reference evidence="10" key="1">
    <citation type="submission" date="2016-10" db="EMBL/GenBank/DDBJ databases">
        <authorList>
            <person name="Benchimol M."/>
            <person name="Almeida L.G."/>
            <person name="Vasconcelos A.T."/>
            <person name="Perreira-Neves A."/>
            <person name="Rosa I.A."/>
            <person name="Tasca T."/>
            <person name="Bogo M.R."/>
            <person name="de Souza W."/>
        </authorList>
    </citation>
    <scope>NUCLEOTIDE SEQUENCE [LARGE SCALE GENOMIC DNA]</scope>
    <source>
        <strain evidence="10">K</strain>
    </source>
</reference>
<dbReference type="GeneID" id="94839485"/>
<dbReference type="AlphaFoldDB" id="A0A1J4K3J2"/>
<keyword evidence="4" id="KW-0904">Protein phosphatase</keyword>
<keyword evidence="5" id="KW-0464">Manganese</keyword>
<evidence type="ECO:0000256" key="8">
    <source>
        <dbReference type="RuleBase" id="RU004273"/>
    </source>
</evidence>
<gene>
    <name evidence="10" type="ORF">TRFO_26155</name>
</gene>
<dbReference type="VEuPathDB" id="TrichDB:TRFO_26155"/>
<organism evidence="10 11">
    <name type="scientific">Tritrichomonas foetus</name>
    <dbReference type="NCBI Taxonomy" id="1144522"/>
    <lineage>
        <taxon>Eukaryota</taxon>
        <taxon>Metamonada</taxon>
        <taxon>Parabasalia</taxon>
        <taxon>Tritrichomonadida</taxon>
        <taxon>Tritrichomonadidae</taxon>
        <taxon>Tritrichomonas</taxon>
    </lineage>
</organism>
<dbReference type="EC" id="3.1.3.16" evidence="8"/>
<dbReference type="InterPro" id="IPR006186">
    <property type="entry name" value="Ser/Thr-sp_prot-phosphatase"/>
</dbReference>
<dbReference type="Gene3D" id="3.60.21.10">
    <property type="match status" value="1"/>
</dbReference>
<dbReference type="CDD" id="cd00144">
    <property type="entry name" value="MPP_PPP_family"/>
    <property type="match status" value="1"/>
</dbReference>
<evidence type="ECO:0000259" key="9">
    <source>
        <dbReference type="PROSITE" id="PS00125"/>
    </source>
</evidence>
<evidence type="ECO:0000256" key="7">
    <source>
        <dbReference type="ARBA" id="ARBA00048336"/>
    </source>
</evidence>
<comment type="catalytic activity">
    <reaction evidence="7 8">
        <text>O-phospho-L-threonyl-[protein] + H2O = L-threonyl-[protein] + phosphate</text>
        <dbReference type="Rhea" id="RHEA:47004"/>
        <dbReference type="Rhea" id="RHEA-COMP:11060"/>
        <dbReference type="Rhea" id="RHEA-COMP:11605"/>
        <dbReference type="ChEBI" id="CHEBI:15377"/>
        <dbReference type="ChEBI" id="CHEBI:30013"/>
        <dbReference type="ChEBI" id="CHEBI:43474"/>
        <dbReference type="ChEBI" id="CHEBI:61977"/>
        <dbReference type="EC" id="3.1.3.16"/>
    </reaction>
</comment>
<accession>A0A1J4K3J2</accession>
<dbReference type="PANTHER" id="PTHR11668:SF300">
    <property type="entry name" value="SERINE_THREONINE-PROTEIN PHOSPHATASE"/>
    <property type="match status" value="1"/>
</dbReference>
<sequence length="455" mass="51527">MKIQKIIFCSIQISIDYILKAKKKNLPFIPKSRKMMNSFKPLLDSFMPAIGSNVEQVASQEIRLNIPKIPVDQVVKLCKQVRDIFQKELSMLELRSPCLIVGDIHGHILDLFRILFKCGMPPFRKYIFLGDLVDRGEFSTETVILIFLMKVVYPEHVYIIRGNHEFNCLSQQCGFFSEVIDIYEEPSVYNACINAFSYMPLAARIDNKILCVHGGIGPGFDSLNCIKTILRPLCEYGHSDVINAILWSDPSEEVEEYAPSSRGTGFLFGKKAIDEFIKNCNIELVVRGHECVNDGIEMHFDGHLMTVFSASNYCGLINNQAAVLDIKGEGKYDIKKFPPLEYLHRSDVTFGQKISPPRDGASSSRRLTKGAGIASSHKIVPPITSLPIVSDRIKPCTHRVEETSSYRLMPKLTGEKLPILTPRPYQENNAPRLFQENNAPALIRPPSHRRCKSWY</sequence>
<dbReference type="GO" id="GO:0005737">
    <property type="term" value="C:cytoplasm"/>
    <property type="evidence" value="ECO:0007669"/>
    <property type="project" value="TreeGrafter"/>
</dbReference>
<keyword evidence="2" id="KW-0479">Metal-binding</keyword>
<dbReference type="SMART" id="SM00156">
    <property type="entry name" value="PP2Ac"/>
    <property type="match status" value="1"/>
</dbReference>
<dbReference type="Proteomes" id="UP000179807">
    <property type="component" value="Unassembled WGS sequence"/>
</dbReference>
<dbReference type="GO" id="GO:0005634">
    <property type="term" value="C:nucleus"/>
    <property type="evidence" value="ECO:0007669"/>
    <property type="project" value="TreeGrafter"/>
</dbReference>
<dbReference type="InterPro" id="IPR050341">
    <property type="entry name" value="PP1_catalytic_subunit"/>
</dbReference>
<dbReference type="GO" id="GO:0046872">
    <property type="term" value="F:metal ion binding"/>
    <property type="evidence" value="ECO:0007669"/>
    <property type="project" value="UniProtKB-KW"/>
</dbReference>
<dbReference type="RefSeq" id="XP_068359079.1">
    <property type="nucleotide sequence ID" value="XM_068504781.1"/>
</dbReference>
<dbReference type="PROSITE" id="PS00125">
    <property type="entry name" value="SER_THR_PHOSPHATASE"/>
    <property type="match status" value="1"/>
</dbReference>
<comment type="caution">
    <text evidence="10">The sequence shown here is derived from an EMBL/GenBank/DDBJ whole genome shotgun (WGS) entry which is preliminary data.</text>
</comment>
<protein>
    <recommendedName>
        <fullName evidence="8">Serine/threonine-protein phosphatase</fullName>
        <ecNumber evidence="8">3.1.3.16</ecNumber>
    </recommendedName>
</protein>
<keyword evidence="11" id="KW-1185">Reference proteome</keyword>
<dbReference type="InterPro" id="IPR004843">
    <property type="entry name" value="Calcineurin-like_PHP"/>
</dbReference>
<evidence type="ECO:0000256" key="2">
    <source>
        <dbReference type="ARBA" id="ARBA00022723"/>
    </source>
</evidence>
<comment type="similarity">
    <text evidence="8">Belongs to the PPP phosphatase family.</text>
</comment>
<name>A0A1J4K3J2_9EUKA</name>
<dbReference type="PRINTS" id="PR00114">
    <property type="entry name" value="STPHPHTASE"/>
</dbReference>
<feature type="domain" description="Serine/threonine specific protein phosphatases" evidence="9">
    <location>
        <begin position="160"/>
        <end position="165"/>
    </location>
</feature>
<evidence type="ECO:0000256" key="4">
    <source>
        <dbReference type="ARBA" id="ARBA00022912"/>
    </source>
</evidence>
<proteinExistence type="inferred from homology"/>